<dbReference type="RefSeq" id="YP_008964971.1">
    <property type="nucleotide sequence ID" value="NC_023117.1"/>
</dbReference>
<dbReference type="InterPro" id="IPR027434">
    <property type="entry name" value="Homing_endonucl"/>
</dbReference>
<evidence type="ECO:0000313" key="2">
    <source>
        <dbReference type="EMBL" id="AHB33530.1"/>
    </source>
</evidence>
<reference evidence="2" key="1">
    <citation type="submission" date="2013-08" db="EMBL/GenBank/DDBJ databases">
        <authorList>
            <person name="Deng Y.-J."/>
            <person name="Xie B.-G."/>
            <person name="Jiang Y.-J."/>
            <person name="Wang Q.-F."/>
            <person name="Lan F.-S."/>
        </authorList>
    </citation>
    <scope>NUCLEOTIDE SEQUENCE</scope>
</reference>
<dbReference type="SUPFAM" id="SSF55608">
    <property type="entry name" value="Homing endonucleases"/>
    <property type="match status" value="1"/>
</dbReference>
<sequence length="219" mass="25604">MKALSSLKTTLAFILPNFKPNTRIGPHNEEVISVIVGSLLGDGHAERLQNGGVRIRFRQQVKHKEYIFWLHGFLYERGYCTKNLPVLFEQKYRDKVYQGYRFGTLGFSSWMWLYKLFYSNNKVKVIPKNIHELLTPLALALWIMDDGTWKPGVRIATNCFTKEEVELLSLALDSKFNLKSSLHKNNKNYQLYIKQESLPLLRKLVWPYMVPSMLYKLGL</sequence>
<keyword evidence="2" id="KW-0378">Hydrolase</keyword>
<dbReference type="Pfam" id="PF03161">
    <property type="entry name" value="LAGLIDADG_2"/>
    <property type="match status" value="1"/>
</dbReference>
<dbReference type="Gene3D" id="3.10.28.10">
    <property type="entry name" value="Homing endonucleases"/>
    <property type="match status" value="2"/>
</dbReference>
<gene>
    <name evidence="2" type="primary">oi5cob</name>
</gene>
<keyword evidence="2" id="KW-0496">Mitochondrion</keyword>
<keyword evidence="2" id="KW-0255">Endonuclease</keyword>
<protein>
    <submittedName>
        <fullName evidence="2">LAGLIDADG endonuclease</fullName>
    </submittedName>
</protein>
<dbReference type="GO" id="GO:0004519">
    <property type="term" value="F:endonuclease activity"/>
    <property type="evidence" value="ECO:0007669"/>
    <property type="project" value="UniProtKB-KW"/>
</dbReference>
<dbReference type="AlphaFoldDB" id="V5RG40"/>
<evidence type="ECO:0000259" key="1">
    <source>
        <dbReference type="Pfam" id="PF03161"/>
    </source>
</evidence>
<proteinExistence type="predicted"/>
<keyword evidence="2" id="KW-0540">Nuclease</keyword>
<reference evidence="2" key="2">
    <citation type="submission" date="2013-12" db="EMBL/GenBank/DDBJ databases">
        <title>Mitochondrial Genome of Annulohypoxylon stygium, cohabitant fungus of Tremella fuciformis, reveals intron diversity.</title>
        <authorList>
            <person name="Hsiang T."/>
        </authorList>
    </citation>
    <scope>NUCLEOTIDE SEQUENCE</scope>
</reference>
<dbReference type="InterPro" id="IPR004860">
    <property type="entry name" value="LAGLIDADG_dom"/>
</dbReference>
<feature type="domain" description="Homing endonuclease LAGLIDADG" evidence="1">
    <location>
        <begin position="33"/>
        <end position="200"/>
    </location>
</feature>
<accession>V5RG40</accession>
<geneLocation type="mitochondrion" evidence="2"/>
<name>V5RG40_9PEZI</name>
<dbReference type="GeneID" id="17963074"/>
<organism evidence="2">
    <name type="scientific">Annulohypoxylon stygium</name>
    <dbReference type="NCBI Taxonomy" id="326628"/>
    <lineage>
        <taxon>Eukaryota</taxon>
        <taxon>Fungi</taxon>
        <taxon>Dikarya</taxon>
        <taxon>Ascomycota</taxon>
        <taxon>Pezizomycotina</taxon>
        <taxon>Sordariomycetes</taxon>
        <taxon>Xylariomycetidae</taxon>
        <taxon>Xylariales</taxon>
        <taxon>Hypoxylaceae</taxon>
        <taxon>Annulohypoxylon</taxon>
    </lineage>
</organism>
<dbReference type="EMBL" id="KF545917">
    <property type="protein sequence ID" value="AHB33530.1"/>
    <property type="molecule type" value="Genomic_DNA"/>
</dbReference>